<feature type="signal peptide" evidence="1">
    <location>
        <begin position="1"/>
        <end position="28"/>
    </location>
</feature>
<proteinExistence type="predicted"/>
<reference evidence="2 3" key="1">
    <citation type="submission" date="2019-02" db="EMBL/GenBank/DDBJ databases">
        <title>Genomic Encyclopedia of Type Strains, Phase IV (KMG-IV): sequencing the most valuable type-strain genomes for metagenomic binning, comparative biology and taxonomic classification.</title>
        <authorList>
            <person name="Goeker M."/>
        </authorList>
    </citation>
    <scope>NUCLEOTIDE SEQUENCE [LARGE SCALE GENOMIC DNA]</scope>
    <source>
        <strain evidence="2 3">DSM 18116</strain>
    </source>
</reference>
<organism evidence="2 3">
    <name type="scientific">Pseudobacter ginsenosidimutans</name>
    <dbReference type="NCBI Taxonomy" id="661488"/>
    <lineage>
        <taxon>Bacteria</taxon>
        <taxon>Pseudomonadati</taxon>
        <taxon>Bacteroidota</taxon>
        <taxon>Chitinophagia</taxon>
        <taxon>Chitinophagales</taxon>
        <taxon>Chitinophagaceae</taxon>
        <taxon>Pseudobacter</taxon>
    </lineage>
</organism>
<comment type="caution">
    <text evidence="2">The sequence shown here is derived from an EMBL/GenBank/DDBJ whole genome shotgun (WGS) entry which is preliminary data.</text>
</comment>
<dbReference type="Proteomes" id="UP000293874">
    <property type="component" value="Unassembled WGS sequence"/>
</dbReference>
<keyword evidence="3" id="KW-1185">Reference proteome</keyword>
<evidence type="ECO:0000313" key="2">
    <source>
        <dbReference type="EMBL" id="RZS72033.1"/>
    </source>
</evidence>
<protein>
    <submittedName>
        <fullName evidence="2">DUF2911 family protein</fullName>
    </submittedName>
</protein>
<evidence type="ECO:0000313" key="3">
    <source>
        <dbReference type="Proteomes" id="UP000293874"/>
    </source>
</evidence>
<dbReference type="AlphaFoldDB" id="A0A4Q7MXU1"/>
<gene>
    <name evidence="2" type="ORF">EV199_3948</name>
</gene>
<dbReference type="RefSeq" id="WP_225979986.1">
    <property type="nucleotide sequence ID" value="NZ_CP042431.1"/>
</dbReference>
<name>A0A4Q7MXU1_9BACT</name>
<evidence type="ECO:0000256" key="1">
    <source>
        <dbReference type="SAM" id="SignalP"/>
    </source>
</evidence>
<feature type="chain" id="PRO_5020227034" evidence="1">
    <location>
        <begin position="29"/>
        <end position="195"/>
    </location>
</feature>
<accession>A0A4Q7MXU1</accession>
<dbReference type="EMBL" id="SGXA01000002">
    <property type="protein sequence ID" value="RZS72033.1"/>
    <property type="molecule type" value="Genomic_DNA"/>
</dbReference>
<sequence length="195" mass="22258">MRFKSMLSGMKYRMMMFLLCAGIVTASAQTRPPAVDKSPMDMSYYPCNYPVLRIQNKVTEPLCARVVYSRPLKNGRSVFGELVEYGKIWRLGANEATEIELYKDATVKGNKLKKGRYTMYAIPTQDKWTVIFNRETDIWGAFQYDQAKDALRVDITPEKTQDPAEAFTMVFEKANSGANLIVMWDAVKASIPFTF</sequence>
<keyword evidence="1" id="KW-0732">Signal</keyword>
<dbReference type="Pfam" id="PF11138">
    <property type="entry name" value="DUF2911"/>
    <property type="match status" value="1"/>
</dbReference>
<dbReference type="InterPro" id="IPR021314">
    <property type="entry name" value="DUF2911"/>
</dbReference>